<dbReference type="Pfam" id="PF03799">
    <property type="entry name" value="FtsQ_DivIB_C"/>
    <property type="match status" value="1"/>
</dbReference>
<dbReference type="Gene3D" id="3.10.20.310">
    <property type="entry name" value="membrane protein fhac"/>
    <property type="match status" value="1"/>
</dbReference>
<evidence type="ECO:0000259" key="10">
    <source>
        <dbReference type="PROSITE" id="PS51779"/>
    </source>
</evidence>
<feature type="compositionally biased region" description="Basic and acidic residues" evidence="8">
    <location>
        <begin position="11"/>
        <end position="33"/>
    </location>
</feature>
<keyword evidence="6 9" id="KW-0472">Membrane</keyword>
<evidence type="ECO:0000313" key="11">
    <source>
        <dbReference type="EMBL" id="TQM14078.1"/>
    </source>
</evidence>
<name>A0A543DXM0_9PSEU</name>
<feature type="domain" description="POTRA" evidence="10">
    <location>
        <begin position="74"/>
        <end position="142"/>
    </location>
</feature>
<evidence type="ECO:0000256" key="9">
    <source>
        <dbReference type="SAM" id="Phobius"/>
    </source>
</evidence>
<dbReference type="Pfam" id="PF08478">
    <property type="entry name" value="POTRA_1"/>
    <property type="match status" value="1"/>
</dbReference>
<keyword evidence="2" id="KW-1003">Cell membrane</keyword>
<reference evidence="11 12" key="1">
    <citation type="submission" date="2019-06" db="EMBL/GenBank/DDBJ databases">
        <title>Sequencing the genomes of 1000 actinobacteria strains.</title>
        <authorList>
            <person name="Klenk H.-P."/>
        </authorList>
    </citation>
    <scope>NUCLEOTIDE SEQUENCE [LARGE SCALE GENOMIC DNA]</scope>
    <source>
        <strain evidence="11 12">DSM 45301</strain>
    </source>
</reference>
<feature type="transmembrane region" description="Helical" evidence="9">
    <location>
        <begin position="47"/>
        <end position="68"/>
    </location>
</feature>
<proteinExistence type="predicted"/>
<dbReference type="GO" id="GO:0005886">
    <property type="term" value="C:plasma membrane"/>
    <property type="evidence" value="ECO:0007669"/>
    <property type="project" value="TreeGrafter"/>
</dbReference>
<dbReference type="InterPro" id="IPR050487">
    <property type="entry name" value="FtsQ_DivIB"/>
</dbReference>
<comment type="subcellular location">
    <subcellularLocation>
        <location evidence="1">Membrane</location>
    </subcellularLocation>
</comment>
<evidence type="ECO:0000256" key="1">
    <source>
        <dbReference type="ARBA" id="ARBA00004370"/>
    </source>
</evidence>
<dbReference type="InterPro" id="IPR005548">
    <property type="entry name" value="Cell_div_FtsQ/DivIB_C"/>
</dbReference>
<keyword evidence="7" id="KW-0131">Cell cycle</keyword>
<dbReference type="EMBL" id="VFPA01000001">
    <property type="protein sequence ID" value="TQM14078.1"/>
    <property type="molecule type" value="Genomic_DNA"/>
</dbReference>
<evidence type="ECO:0000256" key="3">
    <source>
        <dbReference type="ARBA" id="ARBA00022618"/>
    </source>
</evidence>
<dbReference type="PROSITE" id="PS51779">
    <property type="entry name" value="POTRA"/>
    <property type="match status" value="1"/>
</dbReference>
<feature type="region of interest" description="Disordered" evidence="8">
    <location>
        <begin position="1"/>
        <end position="39"/>
    </location>
</feature>
<dbReference type="GO" id="GO:0051301">
    <property type="term" value="P:cell division"/>
    <property type="evidence" value="ECO:0007669"/>
    <property type="project" value="UniProtKB-KW"/>
</dbReference>
<dbReference type="RefSeq" id="WP_211366074.1">
    <property type="nucleotide sequence ID" value="NZ_VFPA01000001.1"/>
</dbReference>
<evidence type="ECO:0000256" key="5">
    <source>
        <dbReference type="ARBA" id="ARBA00022989"/>
    </source>
</evidence>
<dbReference type="InterPro" id="IPR034746">
    <property type="entry name" value="POTRA"/>
</dbReference>
<sequence>MTRPGGTRGRRGPERAVAERPAARPPRDPERPPARPVSKARYRRRRLAALLIGLVLLVGLGLGARVLLYDAGLFDVEEVRVAGAATVAEADVRAAAAVAPGGPLAAVDTAAVATRVARLPPVESVHVDRSWPHTLTVTITERVPVATVTTAQGPALVDRTGVVYHGAGPADLPRLTTAPRSGDPATVAAVGVLAALPDSLRAQVDSVGATVSVPGAPGQVTLVMAGGEEVRWGAPERAGEKAAALSALLTQPGTVYDVTSPDLPTIRR</sequence>
<protein>
    <submittedName>
        <fullName evidence="11">Cell division protein FtsQ</fullName>
    </submittedName>
</protein>
<dbReference type="PANTHER" id="PTHR37820:SF1">
    <property type="entry name" value="CELL DIVISION PROTEIN FTSQ"/>
    <property type="match status" value="1"/>
</dbReference>
<keyword evidence="12" id="KW-1185">Reference proteome</keyword>
<dbReference type="Proteomes" id="UP000315677">
    <property type="component" value="Unassembled WGS sequence"/>
</dbReference>
<evidence type="ECO:0000256" key="4">
    <source>
        <dbReference type="ARBA" id="ARBA00022692"/>
    </source>
</evidence>
<gene>
    <name evidence="11" type="ORF">FB558_0836</name>
</gene>
<evidence type="ECO:0000256" key="7">
    <source>
        <dbReference type="ARBA" id="ARBA00023306"/>
    </source>
</evidence>
<evidence type="ECO:0000256" key="8">
    <source>
        <dbReference type="SAM" id="MobiDB-lite"/>
    </source>
</evidence>
<keyword evidence="5 9" id="KW-1133">Transmembrane helix</keyword>
<dbReference type="PANTHER" id="PTHR37820">
    <property type="entry name" value="CELL DIVISION PROTEIN DIVIB"/>
    <property type="match status" value="1"/>
</dbReference>
<comment type="caution">
    <text evidence="11">The sequence shown here is derived from an EMBL/GenBank/DDBJ whole genome shotgun (WGS) entry which is preliminary data.</text>
</comment>
<dbReference type="InterPro" id="IPR013685">
    <property type="entry name" value="POTRA_FtsQ_type"/>
</dbReference>
<accession>A0A543DXM0</accession>
<evidence type="ECO:0000256" key="6">
    <source>
        <dbReference type="ARBA" id="ARBA00023136"/>
    </source>
</evidence>
<dbReference type="AlphaFoldDB" id="A0A543DXM0"/>
<organism evidence="11 12">
    <name type="scientific">Pseudonocardia kunmingensis</name>
    <dbReference type="NCBI Taxonomy" id="630975"/>
    <lineage>
        <taxon>Bacteria</taxon>
        <taxon>Bacillati</taxon>
        <taxon>Actinomycetota</taxon>
        <taxon>Actinomycetes</taxon>
        <taxon>Pseudonocardiales</taxon>
        <taxon>Pseudonocardiaceae</taxon>
        <taxon>Pseudonocardia</taxon>
    </lineage>
</organism>
<keyword evidence="3 11" id="KW-0132">Cell division</keyword>
<keyword evidence="4 9" id="KW-0812">Transmembrane</keyword>
<evidence type="ECO:0000256" key="2">
    <source>
        <dbReference type="ARBA" id="ARBA00022475"/>
    </source>
</evidence>
<evidence type="ECO:0000313" key="12">
    <source>
        <dbReference type="Proteomes" id="UP000315677"/>
    </source>
</evidence>